<organism evidence="1 2">
    <name type="scientific">Mesorhizobium australicum</name>
    <dbReference type="NCBI Taxonomy" id="536018"/>
    <lineage>
        <taxon>Bacteria</taxon>
        <taxon>Pseudomonadati</taxon>
        <taxon>Pseudomonadota</taxon>
        <taxon>Alphaproteobacteria</taxon>
        <taxon>Hyphomicrobiales</taxon>
        <taxon>Phyllobacteriaceae</taxon>
        <taxon>Mesorhizobium</taxon>
    </lineage>
</organism>
<name>A0A1X7PIQ1_9HYPH</name>
<dbReference type="EMBL" id="FXBL01000004">
    <property type="protein sequence ID" value="SMH51238.1"/>
    <property type="molecule type" value="Genomic_DNA"/>
</dbReference>
<proteinExistence type="predicted"/>
<reference evidence="1 2" key="1">
    <citation type="submission" date="2017-04" db="EMBL/GenBank/DDBJ databases">
        <authorList>
            <person name="Afonso C.L."/>
            <person name="Miller P.J."/>
            <person name="Scott M.A."/>
            <person name="Spackman E."/>
            <person name="Goraichik I."/>
            <person name="Dimitrov K.M."/>
            <person name="Suarez D.L."/>
            <person name="Swayne D.E."/>
        </authorList>
    </citation>
    <scope>NUCLEOTIDE SEQUENCE [LARGE SCALE GENOMIC DNA]</scope>
    <source>
        <strain evidence="1 2">B5P</strain>
    </source>
</reference>
<keyword evidence="2" id="KW-1185">Reference proteome</keyword>
<dbReference type="AlphaFoldDB" id="A0A1X7PIQ1"/>
<dbReference type="OrthoDB" id="8398417at2"/>
<evidence type="ECO:0000313" key="2">
    <source>
        <dbReference type="Proteomes" id="UP000193083"/>
    </source>
</evidence>
<dbReference type="RefSeq" id="WP_085466059.1">
    <property type="nucleotide sequence ID" value="NZ_FXBL01000004.1"/>
</dbReference>
<dbReference type="Proteomes" id="UP000193083">
    <property type="component" value="Unassembled WGS sequence"/>
</dbReference>
<evidence type="ECO:0000313" key="1">
    <source>
        <dbReference type="EMBL" id="SMH51238.1"/>
    </source>
</evidence>
<accession>A0A1X7PIQ1</accession>
<gene>
    <name evidence="1" type="ORF">SAMN02982922_4358</name>
</gene>
<protein>
    <submittedName>
        <fullName evidence="1">Uncharacterized protein</fullName>
    </submittedName>
</protein>
<sequence length="64" mass="6928">MLKFLTTLLSDLAGRAGVSRSFADCAAACADWLRDPLAHPELETMNLSQIADLPAGQLRSLVRE</sequence>